<dbReference type="Gene3D" id="3.40.720.10">
    <property type="entry name" value="Alkaline Phosphatase, subunit A"/>
    <property type="match status" value="2"/>
</dbReference>
<keyword evidence="4" id="KW-0378">Hydrolase</keyword>
<dbReference type="Proteomes" id="UP000241405">
    <property type="component" value="Unassembled WGS sequence"/>
</dbReference>
<evidence type="ECO:0000256" key="7">
    <source>
        <dbReference type="PIRSR" id="PIRSR601952-1"/>
    </source>
</evidence>
<keyword evidence="5 8" id="KW-0862">Zinc</keyword>
<dbReference type="Pfam" id="PF00245">
    <property type="entry name" value="Alk_phosphatase"/>
    <property type="match status" value="1"/>
</dbReference>
<evidence type="ECO:0000256" key="3">
    <source>
        <dbReference type="ARBA" id="ARBA00022723"/>
    </source>
</evidence>
<feature type="binding site" evidence="8">
    <location>
        <position position="291"/>
    </location>
    <ligand>
        <name>Mg(2+)</name>
        <dbReference type="ChEBI" id="CHEBI:18420"/>
    </ligand>
</feature>
<accession>A0A2T3JYJ9</accession>
<evidence type="ECO:0000256" key="1">
    <source>
        <dbReference type="ARBA" id="ARBA00005984"/>
    </source>
</evidence>
<feature type="chain" id="PRO_5015438577" evidence="10">
    <location>
        <begin position="24"/>
        <end position="525"/>
    </location>
</feature>
<dbReference type="RefSeq" id="WP_107191700.1">
    <property type="nucleotide sequence ID" value="NZ_PYMN01000040.1"/>
</dbReference>
<feature type="binding site" evidence="8">
    <location>
        <position position="338"/>
    </location>
    <ligand>
        <name>Zn(2+)</name>
        <dbReference type="ChEBI" id="CHEBI:29105"/>
        <label>2</label>
    </ligand>
</feature>
<dbReference type="Proteomes" id="UP000241618">
    <property type="component" value="Unassembled WGS sequence"/>
</dbReference>
<feature type="binding site" evidence="8">
    <location>
        <position position="488"/>
    </location>
    <ligand>
        <name>Zn(2+)</name>
        <dbReference type="ChEBI" id="CHEBI:29105"/>
        <label>2</label>
    </ligand>
</feature>
<dbReference type="InterPro" id="IPR017850">
    <property type="entry name" value="Alkaline_phosphatase_core_sf"/>
</dbReference>
<evidence type="ECO:0000256" key="5">
    <source>
        <dbReference type="ARBA" id="ARBA00022833"/>
    </source>
</evidence>
<comment type="caution">
    <text evidence="12">The sequence shown here is derived from an EMBL/GenBank/DDBJ whole genome shotgun (WGS) entry which is preliminary data.</text>
</comment>
<evidence type="ECO:0000256" key="10">
    <source>
        <dbReference type="SAM" id="SignalP"/>
    </source>
</evidence>
<keyword evidence="3 8" id="KW-0479">Metal-binding</keyword>
<dbReference type="PANTHER" id="PTHR11596:SF5">
    <property type="entry name" value="ALKALINE PHOSPHATASE"/>
    <property type="match status" value="1"/>
</dbReference>
<dbReference type="AlphaFoldDB" id="A0A2T3JYJ9"/>
<name>A0A2T3JYJ9_PHOPO</name>
<dbReference type="EMBL" id="PYMP01000001">
    <property type="protein sequence ID" value="PSU54453.1"/>
    <property type="molecule type" value="Genomic_DNA"/>
</dbReference>
<keyword evidence="2" id="KW-0597">Phosphoprotein</keyword>
<dbReference type="InterPro" id="IPR018299">
    <property type="entry name" value="Alkaline_phosphatase_AS"/>
</dbReference>
<keyword evidence="10" id="KW-0732">Signal</keyword>
<feature type="binding site" evidence="8">
    <location>
        <position position="300"/>
    </location>
    <ligand>
        <name>Zn(2+)</name>
        <dbReference type="ChEBI" id="CHEBI:29105"/>
        <label>2</label>
    </ligand>
</feature>
<dbReference type="SMART" id="SM00098">
    <property type="entry name" value="alkPPc"/>
    <property type="match status" value="1"/>
</dbReference>
<dbReference type="GO" id="GO:0046872">
    <property type="term" value="F:metal ion binding"/>
    <property type="evidence" value="ECO:0007669"/>
    <property type="project" value="UniProtKB-KW"/>
</dbReference>
<dbReference type="CDD" id="cd16012">
    <property type="entry name" value="ALP"/>
    <property type="match status" value="1"/>
</dbReference>
<feature type="binding site" evidence="8">
    <location>
        <position position="35"/>
    </location>
    <ligand>
        <name>Mg(2+)</name>
        <dbReference type="ChEBI" id="CHEBI:18420"/>
    </ligand>
</feature>
<evidence type="ECO:0000256" key="2">
    <source>
        <dbReference type="ARBA" id="ARBA00022553"/>
    </source>
</evidence>
<evidence type="ECO:0000256" key="4">
    <source>
        <dbReference type="ARBA" id="ARBA00022801"/>
    </source>
</evidence>
<feature type="binding site" evidence="8">
    <location>
        <position position="139"/>
    </location>
    <ligand>
        <name>Mg(2+)</name>
        <dbReference type="ChEBI" id="CHEBI:18420"/>
    </ligand>
</feature>
<feature type="binding site" evidence="8">
    <location>
        <position position="141"/>
    </location>
    <ligand>
        <name>Mg(2+)</name>
        <dbReference type="ChEBI" id="CHEBI:18420"/>
    </ligand>
</feature>
<keyword evidence="6 8" id="KW-0460">Magnesium</keyword>
<evidence type="ECO:0000256" key="8">
    <source>
        <dbReference type="PIRSR" id="PIRSR601952-2"/>
    </source>
</evidence>
<evidence type="ECO:0000313" key="11">
    <source>
        <dbReference type="EMBL" id="PSU27272.1"/>
    </source>
</evidence>
<feature type="binding site" evidence="8">
    <location>
        <position position="35"/>
    </location>
    <ligand>
        <name>Zn(2+)</name>
        <dbReference type="ChEBI" id="CHEBI:29105"/>
        <label>2</label>
    </ligand>
</feature>
<dbReference type="SUPFAM" id="SSF53649">
    <property type="entry name" value="Alkaline phosphatase-like"/>
    <property type="match status" value="1"/>
</dbReference>
<organism evidence="12 14">
    <name type="scientific">Photobacterium phosphoreum</name>
    <dbReference type="NCBI Taxonomy" id="659"/>
    <lineage>
        <taxon>Bacteria</taxon>
        <taxon>Pseudomonadati</taxon>
        <taxon>Pseudomonadota</taxon>
        <taxon>Gammaproteobacteria</taxon>
        <taxon>Vibrionales</taxon>
        <taxon>Vibrionaceae</taxon>
        <taxon>Photobacterium</taxon>
    </lineage>
</organism>
<gene>
    <name evidence="12" type="ORF">C9J18_02935</name>
    <name evidence="11" type="ORF">CTM96_00680</name>
</gene>
<feature type="binding site" evidence="8">
    <location>
        <position position="296"/>
    </location>
    <ligand>
        <name>Zn(2+)</name>
        <dbReference type="ChEBI" id="CHEBI:29105"/>
        <label>2</label>
    </ligand>
</feature>
<comment type="cofactor">
    <cofactor evidence="8">
        <name>Mg(2+)</name>
        <dbReference type="ChEBI" id="CHEBI:18420"/>
    </cofactor>
    <text evidence="8">Binds 1 Mg(2+) ion.</text>
</comment>
<evidence type="ECO:0000313" key="13">
    <source>
        <dbReference type="Proteomes" id="UP000241405"/>
    </source>
</evidence>
<keyword evidence="13" id="KW-1185">Reference proteome</keyword>
<evidence type="ECO:0000313" key="12">
    <source>
        <dbReference type="EMBL" id="PSU54453.1"/>
    </source>
</evidence>
<protein>
    <submittedName>
        <fullName evidence="12">Alkaline phosphatase</fullName>
    </submittedName>
</protein>
<dbReference type="PRINTS" id="PR00113">
    <property type="entry name" value="ALKPHPHTASE"/>
</dbReference>
<dbReference type="PROSITE" id="PS00123">
    <property type="entry name" value="ALKALINE_PHOSPHATASE"/>
    <property type="match status" value="1"/>
</dbReference>
<evidence type="ECO:0000313" key="14">
    <source>
        <dbReference type="Proteomes" id="UP000241618"/>
    </source>
</evidence>
<dbReference type="PANTHER" id="PTHR11596">
    <property type="entry name" value="ALKALINE PHOSPHATASE"/>
    <property type="match status" value="1"/>
</dbReference>
<feature type="active site" description="Phosphoserine intermediate" evidence="7">
    <location>
        <position position="88"/>
    </location>
</feature>
<dbReference type="GO" id="GO:0004035">
    <property type="term" value="F:alkaline phosphatase activity"/>
    <property type="evidence" value="ECO:0007669"/>
    <property type="project" value="TreeGrafter"/>
</dbReference>
<dbReference type="InterPro" id="IPR001952">
    <property type="entry name" value="Alkaline_phosphatase"/>
</dbReference>
<reference evidence="13 14" key="1">
    <citation type="submission" date="2018-03" db="EMBL/GenBank/DDBJ databases">
        <title>Whole genome sequencing of Histamine producing bacteria.</title>
        <authorList>
            <person name="Butler K."/>
        </authorList>
    </citation>
    <scope>NUCLEOTIDE SEQUENCE [LARGE SCALE GENOMIC DNA]</scope>
    <source>
        <strain evidence="12 14">FS-6.1</strain>
        <strain evidence="11 13">FS-6.2</strain>
    </source>
</reference>
<proteinExistence type="inferred from homology"/>
<evidence type="ECO:0000256" key="9">
    <source>
        <dbReference type="RuleBase" id="RU003946"/>
    </source>
</evidence>
<comment type="similarity">
    <text evidence="1 9">Belongs to the alkaline phosphatase family.</text>
</comment>
<dbReference type="Gene3D" id="4.10.80.410">
    <property type="entry name" value="Alkaline phosphatase, crown domain, central beta-sheet"/>
    <property type="match status" value="1"/>
</dbReference>
<dbReference type="EMBL" id="PYMO01000001">
    <property type="protein sequence ID" value="PSU27272.1"/>
    <property type="molecule type" value="Genomic_DNA"/>
</dbReference>
<feature type="signal peptide" evidence="10">
    <location>
        <begin position="1"/>
        <end position="23"/>
    </location>
</feature>
<evidence type="ECO:0000256" key="6">
    <source>
        <dbReference type="ARBA" id="ARBA00022842"/>
    </source>
</evidence>
<feature type="binding site" evidence="8">
    <location>
        <position position="339"/>
    </location>
    <ligand>
        <name>Zn(2+)</name>
        <dbReference type="ChEBI" id="CHEBI:29105"/>
        <label>2</label>
    </ligand>
</feature>
<sequence>MTMLIKSLAAIMISATLSSTAQSAEIKNVILMIGDGMGPQQVGLLESYANLAPNSIYNGNKTALYKLAQQGVIGASLTHPNDAIVVDSACSATMLATGIMTGSEVIGIDADGNSVETVLEKAKRMGKATGLVSDTRITHATPAAFASHQPHRSLENEIASDLLAANVDVMLSGGFGYWIPQSADKTTAISEQLPSLSATKMSLKSKRKDERNLLLEAQQQGYTLAFNKGMLQQSHTDKLLGLFANSGMNDGIQNSASLNDPQRTQPTLKEMTDKALNILSKDKDGFFLMVEGGQIDWAGHSNDAGTMLHEMIKFDQAIESVYQWAQGRDDTLIIVTADHETGSFGFSYSGSQLPQPQQRNGDAFKNQDYAPNFNFGAFTILDDLYKQKMSYTNMLATLTQLNKDQQTPQNLANIINKNSEFPITKAQASAILKDKVNPYHKDNHSYLSATDIPAIHDFDAFYPYNDRANLIARAQATQQNIVWGTGTHTHTPVNVFAWGPAATILPVSKIMHHSQLGEFIKNQVK</sequence>
<comment type="cofactor">
    <cofactor evidence="8">
        <name>Zn(2+)</name>
        <dbReference type="ChEBI" id="CHEBI:29105"/>
    </cofactor>
    <text evidence="8">Binds 2 Zn(2+) ions.</text>
</comment>